<organism evidence="2 3">
    <name type="scientific">Yersinia nurmii</name>
    <dbReference type="NCBI Taxonomy" id="685706"/>
    <lineage>
        <taxon>Bacteria</taxon>
        <taxon>Pseudomonadati</taxon>
        <taxon>Pseudomonadota</taxon>
        <taxon>Gammaproteobacteria</taxon>
        <taxon>Enterobacterales</taxon>
        <taxon>Yersiniaceae</taxon>
        <taxon>Yersinia</taxon>
    </lineage>
</organism>
<proteinExistence type="predicted"/>
<dbReference type="InterPro" id="IPR017030">
    <property type="entry name" value="Vir_effector_SfrC"/>
</dbReference>
<dbReference type="EMBL" id="JAUEHU010000006">
    <property type="protein sequence ID" value="MDN0087428.1"/>
    <property type="molecule type" value="Genomic_DNA"/>
</dbReference>
<dbReference type="Proteomes" id="UP001167864">
    <property type="component" value="Unassembled WGS sequence"/>
</dbReference>
<keyword evidence="1" id="KW-0175">Coiled coil</keyword>
<sequence>MKSLTPEQLSATLTYQLQAVVQGIDHSFGWIENCRQQAPRLDTEAERLKIKLRRHRSEAQRLSVVSSKAMTIGFFGQSQQGKSALITALTTNGDNKLETRLGDKTYDYLMHINPDNQATALATRFTRQNEPEEHAYPVQLSLLNETDLAKMTANIFLHDFLQEKALYQPDAHYIAEHLNLLAMHRQSQAVSGITEDDVVTLWDYLLRQDKNSQSLLNTHFWPTAIELAPCLSVDDRARLFSLLWGEIPSLTTAYNHFAQTLQHLNGATAVLAPLSVLVDDLQLPANSLMNMTTLANLNTPSDISVQVKPLCQGEKQREVTLSLSELTLLSAELCIPLHSTPRDPAFASVDMLDLPNWGAQLDTPMLSESENLQRYPLAQNFLRAKCEYLLDRYTDHQAINLLMLCSAAGQRSEVKKVAKALDYWVKQTQGENAQVRARRHPGLIWALTPFDQRVTHGQHYDEAVQRQVGNPGDSWGSVQALDERGTERMATYLIGEIARNIKGERLTEQLHELQRELQDNLLGHWYHSEGVSDPQKRKRIAETLIKTLQTRTGVHGELLERLLPAREELLRLFLQQSQGVTRQPRAAQRLVQTSNEPFSVGIEIDLFSELQENVDTNLDVSPSITTNNDASYARDVHRYWINHLRSLPENGPLVALLGVSKPTIEMLMEELITASIRLDMEGALQRKLTNHEQPGTPWEPLADQQVSRALTVLGDFVAWLGFLQIEPAQRPDSRINRGHKIFAQPEKPKANWGTSQRLTRLALTPTNTTAFYIYDWLVGLNELIMQNLGYSAGKELSVAQRDRLGAILQLIKPMAL</sequence>
<dbReference type="PIRSF" id="PIRSF034586">
    <property type="entry name" value="Vir_effector_SfrC"/>
    <property type="match status" value="1"/>
</dbReference>
<accession>A0AAW7JWM5</accession>
<evidence type="ECO:0000256" key="1">
    <source>
        <dbReference type="SAM" id="Coils"/>
    </source>
</evidence>
<feature type="coiled-coil region" evidence="1">
    <location>
        <begin position="31"/>
        <end position="65"/>
    </location>
</feature>
<dbReference type="Pfam" id="PF10139">
    <property type="entry name" value="Virul_Fac"/>
    <property type="match status" value="2"/>
</dbReference>
<gene>
    <name evidence="2" type="ORF">QVN42_08475</name>
</gene>
<evidence type="ECO:0000313" key="2">
    <source>
        <dbReference type="EMBL" id="MDN0087428.1"/>
    </source>
</evidence>
<comment type="caution">
    <text evidence="2">The sequence shown here is derived from an EMBL/GenBank/DDBJ whole genome shotgun (WGS) entry which is preliminary data.</text>
</comment>
<dbReference type="AlphaFoldDB" id="A0AAW7JWM5"/>
<name>A0AAW7JWM5_9GAMM</name>
<reference evidence="2" key="1">
    <citation type="submission" date="2023-06" db="EMBL/GenBank/DDBJ databases">
        <authorList>
            <person name="Polev D.E."/>
            <person name="Saitova A.T."/>
            <person name="Bogumilchik E.A."/>
            <person name="Kokorina G.I."/>
            <person name="Voskresenskaia E.A."/>
        </authorList>
    </citation>
    <scope>NUCLEOTIDE SEQUENCE</scope>
    <source>
        <strain evidence="2">2145 StPb PI</strain>
    </source>
</reference>
<protein>
    <submittedName>
        <fullName evidence="2">Virulence factor SrfC family protein</fullName>
    </submittedName>
</protein>
<dbReference type="RefSeq" id="WP_289817861.1">
    <property type="nucleotide sequence ID" value="NZ_JAUEHU010000006.1"/>
</dbReference>
<evidence type="ECO:0000313" key="3">
    <source>
        <dbReference type="Proteomes" id="UP001167864"/>
    </source>
</evidence>